<dbReference type="FunFam" id="3.20.20.80:FF:000055">
    <property type="entry name" value="Trehalose synthase"/>
    <property type="match status" value="1"/>
</dbReference>
<gene>
    <name evidence="17" type="ORF">ebA7001</name>
</gene>
<feature type="domain" description="Glycosyl hydrolase family 13 catalytic" evidence="16">
    <location>
        <begin position="27"/>
        <end position="421"/>
    </location>
</feature>
<dbReference type="Pfam" id="PF18085">
    <property type="entry name" value="Mak_N_cap"/>
    <property type="match status" value="1"/>
</dbReference>
<dbReference type="PANTHER" id="PTHR10357">
    <property type="entry name" value="ALPHA-AMYLASE FAMILY MEMBER"/>
    <property type="match status" value="1"/>
</dbReference>
<dbReference type="Gene3D" id="3.90.1200.10">
    <property type="match status" value="1"/>
</dbReference>
<dbReference type="CAZy" id="GH13">
    <property type="family name" value="Glycoside Hydrolase Family 13"/>
</dbReference>
<dbReference type="Gene3D" id="2.60.40.1180">
    <property type="entry name" value="Golgi alpha-mannosidase II"/>
    <property type="match status" value="1"/>
</dbReference>
<evidence type="ECO:0000256" key="10">
    <source>
        <dbReference type="ARBA" id="ARBA00022837"/>
    </source>
</evidence>
<evidence type="ECO:0000256" key="13">
    <source>
        <dbReference type="ARBA" id="ARBA00031251"/>
    </source>
</evidence>
<dbReference type="Gene3D" id="3.20.20.80">
    <property type="entry name" value="Glycosidases"/>
    <property type="match status" value="1"/>
</dbReference>
<evidence type="ECO:0000256" key="7">
    <source>
        <dbReference type="ARBA" id="ARBA00022679"/>
    </source>
</evidence>
<organism evidence="17 18">
    <name type="scientific">Aromatoleum aromaticum (strain DSM 19018 / LMG 30748 / EbN1)</name>
    <name type="common">Azoarcus sp. (strain EbN1)</name>
    <dbReference type="NCBI Taxonomy" id="76114"/>
    <lineage>
        <taxon>Bacteria</taxon>
        <taxon>Pseudomonadati</taxon>
        <taxon>Pseudomonadota</taxon>
        <taxon>Betaproteobacteria</taxon>
        <taxon>Rhodocyclales</taxon>
        <taxon>Rhodocyclaceae</taxon>
        <taxon>Aromatoleum</taxon>
    </lineage>
</organism>
<evidence type="ECO:0000259" key="16">
    <source>
        <dbReference type="SMART" id="SM00642"/>
    </source>
</evidence>
<keyword evidence="7" id="KW-0808">Transferase</keyword>
<dbReference type="NCBIfam" id="TIGR02457">
    <property type="entry name" value="TreS_Cterm"/>
    <property type="match status" value="1"/>
</dbReference>
<evidence type="ECO:0000256" key="6">
    <source>
        <dbReference type="ARBA" id="ARBA00013882"/>
    </source>
</evidence>
<dbReference type="EC" id="5.4.99.16" evidence="5"/>
<comment type="similarity">
    <text evidence="3">Belongs to the aminoglycoside phosphotransferase family.</text>
</comment>
<evidence type="ECO:0000256" key="1">
    <source>
        <dbReference type="ARBA" id="ARBA00001595"/>
    </source>
</evidence>
<evidence type="ECO:0000256" key="15">
    <source>
        <dbReference type="ARBA" id="ARBA00049067"/>
    </source>
</evidence>
<dbReference type="HOGENOM" id="CLU_007635_1_1_4"/>
<accession>Q5NXV9</accession>
<dbReference type="SUPFAM" id="SSF51011">
    <property type="entry name" value="Glycosyl hydrolase domain"/>
    <property type="match status" value="1"/>
</dbReference>
<dbReference type="SUPFAM" id="SSF56112">
    <property type="entry name" value="Protein kinase-like (PK-like)"/>
    <property type="match status" value="1"/>
</dbReference>
<keyword evidence="10" id="KW-0106">Calcium</keyword>
<evidence type="ECO:0000256" key="5">
    <source>
        <dbReference type="ARBA" id="ARBA00012619"/>
    </source>
</evidence>
<dbReference type="Gene3D" id="3.90.400.10">
    <property type="entry name" value="Oligo-1,6-glucosidase, Domain 2"/>
    <property type="match status" value="1"/>
</dbReference>
<sequence length="1114" mass="126097">MDLLPAMAAPDKETDDGLWYKDAVVYELHVKAFFDANDDGVGDFNGLTRKLDYIRDLGVNTIWLLPFYPSPLKDDGYDVADYHGVLPAYGTRADFRQFVREAHRRGLRVITELVVNHTSDQHAWFQAARRAPAGSSKRNYYVWSDDPTRYSGTRIIFTDTETSNWAWDPVAKSYYWHRFFSHQPDLNFENPNVLKAVLRTMRFWLDMGVDGFRLDAIPYLREREGTNNENLPETHDVIREIRKCIDAHYRGRVLLAEANQWPEDVREYFGDGDECHMAYHFPLMPRLFMAVAQEDRFPVVDIMRQTPDIPENCQWAIFLRNHDELTLEMVTDRERDYMWQFFANDPRMRINVGIRRRLAPLLENSRDRVELMSFLLLTMPGSPILYYGDELGMGDNVFLGDRDGVRTPMQWTPDRNAGFSRADPQQLYLPPIMDPIYGFQAINVEAQARNPHSLLNFTRRLIAMRNSSRAFGRGMLRFLEPGNRKVLAYLREYRDQSVLCVANLARTPQAVELDLARFEGRVPVEIVGRVPFPPVGKLPYLLTLAGHGFFAFELSADAPPPNWHEERLPQTELPILVLTEGWRTFFRGHQGGSAVRRAIATRSRDQLQNEVLLPYLQARRWFAAKGETVTRIEVVEEQEWAAGGGNWLLALLEVSLASGSSHLYFLPLGIAWETAGDNPVDRFGAAALARVREKARIGILYDAFIDPVYCRALGQSMGGGGPQPLGGGSLRFTASEHYARFAEALGDEVRQPLQEQTNTGVFFGSRLYLKGYRRLQFGTNPEIEVGYFLGSAPEFSRVAAVAGSVEYIAPDGRVAALAMLQEFVDNQGNAWDYTLNHLDRLFSPDTWPAAAADEPEAEGMDRVYLLLAQTLGRRIGEMHAAFAHGTDPAFVPEPLGDAEVEAWRAQVIGDVERTLSLLEAALPRLDERARDEARQVLAAHHLLVARLAGLDLASPGLVKTRLHGDLHLGQVLIVQNDFVIVDFEGEPARSIDERRCRHSPLRDVAGMLRSFDYAVRTVGYHHLQARPEHAEALARALPEWKEGVVRSFMQAYGEVVAPLPSVPPDAAVAADFVTLFVIEKLLYELRYELDNRPEWVRIPLSALAEIAASPQGSH</sequence>
<dbReference type="Proteomes" id="UP000006552">
    <property type="component" value="Chromosome"/>
</dbReference>
<evidence type="ECO:0000256" key="11">
    <source>
        <dbReference type="ARBA" id="ARBA00022840"/>
    </source>
</evidence>
<dbReference type="KEGG" id="eba:ebA7001"/>
<dbReference type="Pfam" id="PF00128">
    <property type="entry name" value="Alpha-amylase"/>
    <property type="match status" value="1"/>
</dbReference>
<dbReference type="InterPro" id="IPR012810">
    <property type="entry name" value="TreS/a-amylase_N"/>
</dbReference>
<comment type="similarity">
    <text evidence="2">Belongs to the glycosyl hydrolase 13 family. TreS subfamily.</text>
</comment>
<dbReference type="InterPro" id="IPR032091">
    <property type="entry name" value="Malt_amylase-like_C"/>
</dbReference>
<dbReference type="EC" id="2.7.1.175" evidence="4"/>
<evidence type="ECO:0000313" key="18">
    <source>
        <dbReference type="Proteomes" id="UP000006552"/>
    </source>
</evidence>
<dbReference type="GO" id="GO:0005524">
    <property type="term" value="F:ATP binding"/>
    <property type="evidence" value="ECO:0007669"/>
    <property type="project" value="UniProtKB-KW"/>
</dbReference>
<dbReference type="InterPro" id="IPR017853">
    <property type="entry name" value="GH"/>
</dbReference>
<dbReference type="AlphaFoldDB" id="Q5NXV9"/>
<keyword evidence="11" id="KW-0067">ATP-binding</keyword>
<dbReference type="eggNOG" id="COG3281">
    <property type="taxonomic scope" value="Bacteria"/>
</dbReference>
<comment type="catalytic activity">
    <reaction evidence="1">
        <text>D-maltose = alpha,alpha-trehalose</text>
        <dbReference type="Rhea" id="RHEA:15145"/>
        <dbReference type="ChEBI" id="CHEBI:16551"/>
        <dbReference type="ChEBI" id="CHEBI:17306"/>
        <dbReference type="EC" id="5.4.99.16"/>
    </reaction>
</comment>
<dbReference type="InterPro" id="IPR013780">
    <property type="entry name" value="Glyco_hydro_b"/>
</dbReference>
<comment type="catalytic activity">
    <reaction evidence="15">
        <text>D-maltose + ATP = alpha-maltose 1-phosphate + ADP + H(+)</text>
        <dbReference type="Rhea" id="RHEA:31915"/>
        <dbReference type="ChEBI" id="CHEBI:15378"/>
        <dbReference type="ChEBI" id="CHEBI:17306"/>
        <dbReference type="ChEBI" id="CHEBI:30616"/>
        <dbReference type="ChEBI" id="CHEBI:63576"/>
        <dbReference type="ChEBI" id="CHEBI:456216"/>
        <dbReference type="EC" id="2.7.1.175"/>
    </reaction>
</comment>
<keyword evidence="8" id="KW-0479">Metal-binding</keyword>
<keyword evidence="9" id="KW-0547">Nucleotide-binding</keyword>
<dbReference type="SUPFAM" id="SSF51445">
    <property type="entry name" value="(Trans)glycosidases"/>
    <property type="match status" value="1"/>
</dbReference>
<dbReference type="InterPro" id="IPR045857">
    <property type="entry name" value="O16G_dom_2"/>
</dbReference>
<evidence type="ECO:0000256" key="8">
    <source>
        <dbReference type="ARBA" id="ARBA00022723"/>
    </source>
</evidence>
<dbReference type="InterPro" id="IPR011009">
    <property type="entry name" value="Kinase-like_dom_sf"/>
</dbReference>
<evidence type="ECO:0000256" key="14">
    <source>
        <dbReference type="ARBA" id="ARBA00031378"/>
    </source>
</evidence>
<keyword evidence="12" id="KW-0413">Isomerase</keyword>
<dbReference type="SMART" id="SM00642">
    <property type="entry name" value="Aamy"/>
    <property type="match status" value="1"/>
</dbReference>
<dbReference type="PANTHER" id="PTHR10357:SF219">
    <property type="entry name" value="MALTOSE ALPHA-D-GLUCOSYLTRANSFERASE"/>
    <property type="match status" value="1"/>
</dbReference>
<dbReference type="EMBL" id="CR555306">
    <property type="protein sequence ID" value="CAI10105.1"/>
    <property type="molecule type" value="Genomic_DNA"/>
</dbReference>
<reference evidence="17 18" key="1">
    <citation type="journal article" date="2005" name="Arch. Microbiol.">
        <title>The genome sequence of an anaerobic aromatic-degrading denitrifying bacterium, strain EbN1.</title>
        <authorList>
            <person name="Rabus R."/>
            <person name="Kube M."/>
            <person name="Heider J."/>
            <person name="Beck A."/>
            <person name="Heitmann K."/>
            <person name="Widdel F."/>
            <person name="Reinhardt R."/>
        </authorList>
    </citation>
    <scope>NUCLEOTIDE SEQUENCE [LARGE SCALE GENOMIC DNA]</scope>
    <source>
        <strain evidence="17 18">EbN1</strain>
    </source>
</reference>
<evidence type="ECO:0000256" key="3">
    <source>
        <dbReference type="ARBA" id="ARBA00006219"/>
    </source>
</evidence>
<proteinExistence type="inferred from homology"/>
<evidence type="ECO:0000256" key="12">
    <source>
        <dbReference type="ARBA" id="ARBA00023235"/>
    </source>
</evidence>
<keyword evidence="18" id="KW-1185">Reference proteome</keyword>
<protein>
    <recommendedName>
        <fullName evidence="6">Maltokinase</fullName>
        <ecNumber evidence="4">2.7.1.175</ecNumber>
        <ecNumber evidence="5">5.4.99.16</ecNumber>
    </recommendedName>
    <alternativeName>
        <fullName evidence="14">Maltose alpha-D-glucosyltransferase</fullName>
    </alternativeName>
    <alternativeName>
        <fullName evidence="13">Maltose-1-phosphate synthase</fullName>
    </alternativeName>
</protein>
<dbReference type="InterPro" id="IPR040999">
    <property type="entry name" value="Mak_N_cap"/>
</dbReference>
<evidence type="ECO:0000256" key="4">
    <source>
        <dbReference type="ARBA" id="ARBA00011962"/>
    </source>
</evidence>
<evidence type="ECO:0000256" key="2">
    <source>
        <dbReference type="ARBA" id="ARBA00005496"/>
    </source>
</evidence>
<name>Q5NXV9_AROAE</name>
<evidence type="ECO:0000256" key="9">
    <source>
        <dbReference type="ARBA" id="ARBA00022741"/>
    </source>
</evidence>
<dbReference type="RefSeq" id="WP_011239750.1">
    <property type="nucleotide sequence ID" value="NC_006513.1"/>
</dbReference>
<dbReference type="GO" id="GO:0005975">
    <property type="term" value="P:carbohydrate metabolic process"/>
    <property type="evidence" value="ECO:0007669"/>
    <property type="project" value="InterPro"/>
</dbReference>
<dbReference type="NCBIfam" id="TIGR02456">
    <property type="entry name" value="treS_nterm"/>
    <property type="match status" value="1"/>
</dbReference>
<dbReference type="GO" id="GO:0047471">
    <property type="term" value="F:maltose alpha-D-glucosyltransferase activity"/>
    <property type="evidence" value="ECO:0007669"/>
    <property type="project" value="UniProtKB-EC"/>
</dbReference>
<dbReference type="STRING" id="76114.ebA7001"/>
<evidence type="ECO:0000313" key="17">
    <source>
        <dbReference type="EMBL" id="CAI10105.1"/>
    </source>
</evidence>
<dbReference type="GO" id="GO:0016740">
    <property type="term" value="F:transferase activity"/>
    <property type="evidence" value="ECO:0007669"/>
    <property type="project" value="UniProtKB-KW"/>
</dbReference>
<dbReference type="GO" id="GO:0046872">
    <property type="term" value="F:metal ion binding"/>
    <property type="evidence" value="ECO:0007669"/>
    <property type="project" value="UniProtKB-KW"/>
</dbReference>
<dbReference type="InterPro" id="IPR006047">
    <property type="entry name" value="GH13_cat_dom"/>
</dbReference>
<dbReference type="InterPro" id="IPR012811">
    <property type="entry name" value="TreS_maltokin_C_dom"/>
</dbReference>
<dbReference type="eggNOG" id="COG0366">
    <property type="taxonomic scope" value="Bacteria"/>
</dbReference>
<dbReference type="CDD" id="cd11334">
    <property type="entry name" value="AmyAc_TreS"/>
    <property type="match status" value="1"/>
</dbReference>
<dbReference type="Pfam" id="PF16657">
    <property type="entry name" value="Malt_amylase_C"/>
    <property type="match status" value="1"/>
</dbReference>